<dbReference type="PANTHER" id="PTHR47990">
    <property type="entry name" value="2-OXOGLUTARATE (2OG) AND FE(II)-DEPENDENT OXYGENASE SUPERFAMILY PROTEIN-RELATED"/>
    <property type="match status" value="1"/>
</dbReference>
<sequence>MYPNMESILNTTKVPILDFTREQDLKPRTSAWRSISRDACEALEEYGCFVAVYDGITQQLDDSVFAAAKDLFDLPTETKMKNVNEKPYHGYVGQMPIIPLHEGLGIDYVTNKEDAKKFTNLMWPQGNDQFCKTIHSFSNAVAELDRLVVRMLFENYDVEKYYESHFESKTYLLKFLMYLAPPESVSMPAFPQHTDKTFLTILHQNDVNGLEVKSKDGEWISLQLPLQSYVVMAGDISMGWSNDRIRSCEHRVTMVGDKVRYTIGLFSFLTGSVSIPEELVDDEHPLMYKPFNNIALINFFATKEGREANSTLKAYCGTED</sequence>
<comment type="similarity">
    <text evidence="3">Belongs to the iron/ascorbate-dependent oxidoreductase family.</text>
</comment>
<keyword evidence="2 3" id="KW-0408">Iron</keyword>
<dbReference type="GO" id="GO:0051213">
    <property type="term" value="F:dioxygenase activity"/>
    <property type="evidence" value="ECO:0007669"/>
    <property type="project" value="UniProtKB-KW"/>
</dbReference>
<name>A0ABM0YHD5_CAMSA</name>
<dbReference type="InterPro" id="IPR044861">
    <property type="entry name" value="IPNS-like_FE2OG_OXY"/>
</dbReference>
<keyword evidence="5" id="KW-1185">Reference proteome</keyword>
<evidence type="ECO:0000313" key="5">
    <source>
        <dbReference type="Proteomes" id="UP000694864"/>
    </source>
</evidence>
<dbReference type="InterPro" id="IPR026992">
    <property type="entry name" value="DIOX_N"/>
</dbReference>
<dbReference type="Proteomes" id="UP000694864">
    <property type="component" value="Chromosome 3"/>
</dbReference>
<evidence type="ECO:0000259" key="4">
    <source>
        <dbReference type="PROSITE" id="PS51471"/>
    </source>
</evidence>
<keyword evidence="1 3" id="KW-0479">Metal-binding</keyword>
<evidence type="ECO:0000256" key="1">
    <source>
        <dbReference type="ARBA" id="ARBA00022723"/>
    </source>
</evidence>
<evidence type="ECO:0000313" key="6">
    <source>
        <dbReference type="RefSeq" id="XP_010500899.1"/>
    </source>
</evidence>
<keyword evidence="6" id="KW-0223">Dioxygenase</keyword>
<dbReference type="Gene3D" id="2.60.120.330">
    <property type="entry name" value="B-lactam Antibiotic, Isopenicillin N Synthase, Chain"/>
    <property type="match status" value="1"/>
</dbReference>
<dbReference type="InterPro" id="IPR050231">
    <property type="entry name" value="Iron_ascorbate_oxido_reductase"/>
</dbReference>
<dbReference type="InterPro" id="IPR005123">
    <property type="entry name" value="Oxoglu/Fe-dep_dioxygenase_dom"/>
</dbReference>
<protein>
    <submittedName>
        <fullName evidence="6">Probable 2-oxoglutarate-dependent dioxygenase AOP1</fullName>
    </submittedName>
</protein>
<dbReference type="InterPro" id="IPR027443">
    <property type="entry name" value="IPNS-like_sf"/>
</dbReference>
<dbReference type="Pfam" id="PF03171">
    <property type="entry name" value="2OG-FeII_Oxy"/>
    <property type="match status" value="1"/>
</dbReference>
<reference evidence="5" key="1">
    <citation type="journal article" date="2014" name="Nat. Commun.">
        <title>The emerging biofuel crop Camelina sativa retains a highly undifferentiated hexaploid genome structure.</title>
        <authorList>
            <person name="Kagale S."/>
            <person name="Koh C."/>
            <person name="Nixon J."/>
            <person name="Bollina V."/>
            <person name="Clarke W.E."/>
            <person name="Tuteja R."/>
            <person name="Spillane C."/>
            <person name="Robinson S.J."/>
            <person name="Links M.G."/>
            <person name="Clarke C."/>
            <person name="Higgins E.E."/>
            <person name="Huebert T."/>
            <person name="Sharpe A.G."/>
            <person name="Parkin I.A."/>
        </authorList>
    </citation>
    <scope>NUCLEOTIDE SEQUENCE [LARGE SCALE GENOMIC DNA]</scope>
    <source>
        <strain evidence="5">cv. DH55</strain>
    </source>
</reference>
<reference evidence="6" key="2">
    <citation type="submission" date="2025-08" db="UniProtKB">
        <authorList>
            <consortium name="RefSeq"/>
        </authorList>
    </citation>
    <scope>IDENTIFICATION</scope>
    <source>
        <tissue evidence="6">Leaf</tissue>
    </source>
</reference>
<keyword evidence="3" id="KW-0560">Oxidoreductase</keyword>
<dbReference type="GeneID" id="104778205"/>
<feature type="domain" description="Fe2OG dioxygenase" evidence="4">
    <location>
        <begin position="168"/>
        <end position="271"/>
    </location>
</feature>
<gene>
    <name evidence="6" type="primary">LOC104778205</name>
</gene>
<evidence type="ECO:0000256" key="2">
    <source>
        <dbReference type="ARBA" id="ARBA00023004"/>
    </source>
</evidence>
<proteinExistence type="inferred from homology"/>
<dbReference type="SUPFAM" id="SSF51197">
    <property type="entry name" value="Clavaminate synthase-like"/>
    <property type="match status" value="1"/>
</dbReference>
<evidence type="ECO:0000256" key="3">
    <source>
        <dbReference type="RuleBase" id="RU003682"/>
    </source>
</evidence>
<organism evidence="5 6">
    <name type="scientific">Camelina sativa</name>
    <name type="common">False flax</name>
    <name type="synonym">Myagrum sativum</name>
    <dbReference type="NCBI Taxonomy" id="90675"/>
    <lineage>
        <taxon>Eukaryota</taxon>
        <taxon>Viridiplantae</taxon>
        <taxon>Streptophyta</taxon>
        <taxon>Embryophyta</taxon>
        <taxon>Tracheophyta</taxon>
        <taxon>Spermatophyta</taxon>
        <taxon>Magnoliopsida</taxon>
        <taxon>eudicotyledons</taxon>
        <taxon>Gunneridae</taxon>
        <taxon>Pentapetalae</taxon>
        <taxon>rosids</taxon>
        <taxon>malvids</taxon>
        <taxon>Brassicales</taxon>
        <taxon>Brassicaceae</taxon>
        <taxon>Camelineae</taxon>
        <taxon>Camelina</taxon>
    </lineage>
</organism>
<dbReference type="Pfam" id="PF14226">
    <property type="entry name" value="DIOX_N"/>
    <property type="match status" value="1"/>
</dbReference>
<accession>A0ABM0YHD5</accession>
<dbReference type="RefSeq" id="XP_010500899.1">
    <property type="nucleotide sequence ID" value="XM_010502597.1"/>
</dbReference>
<dbReference type="PROSITE" id="PS51471">
    <property type="entry name" value="FE2OG_OXY"/>
    <property type="match status" value="1"/>
</dbReference>